<sequence>MPRIFFPSAFSPASGDAIFHLRNPRGHALSIQPISDTVVRVVHQLPVDKFPQKTNNGIAWEAPSASANVDMGSGSKCGSVTTSALSIKVNYEACPRLEWFTKDGTPFHADSHTRAYAFDAASGAVERENYLPTSEDEFTSTVSYIHDDRNEFVYGLGESRGNLMKAGKKFIMEGRDALSYDWENGDPLYKLNPFYTVYNKKTKLWYGMFYNNLSDSTFDMGAESDVLWGCFRLYKANSGPLDYYMILGDGTLPSVLSEYARLVSPTGKSPAFAASPTLPPLSQFGYLSSSLALAADPRAQEAVIQFLRDCRTHGFPVDGLYLSSGWCQDEETDDRNYFVWNRARYPSPADFGRIVETELGVQLIVNIKPWLLEKHPLYKDALEKGVFVRPPPDAEPGAKAAMSWVWAAGFASHKPGSYFDYSAKAAREWWAEKIKEELMKNGLTGMWIDNNEIAGLMDDEERFVGEEGMFAAKGGNVETRMGWGGGETRVGSVGKAIQTMGMARTTYETVIATRPAHRPVIVSRSGVPGIQAYAHATWSGDNSTTWKALKWGTKMTLSVGMSFGPGLYGHDIGGFAGAHHPSPELLVRWCQNGAWHSRFTVHSWKEISTTMWMYDDVPGISDMIREALAFRYRLAPTFYSLYVTGYQRHGWPLLKPLLWYHSVDPVTLHLDEEFLFGSHVLVAPVTTKGATTRAVYLPALANDGETAVQWCELDTGVWHQGKGEFIELDAPLARTPVLVRSGGILVLGGECPRNIYDGVAERTALIFPDPGGKSTGSFTLIEDDGVSNEHTEEGIYTELVLSFEADANEVVVDYEVVRGGYQLLYDVIWVELPKGDERRVVVKKEERREKDKVGIVVKSAQSEALFFSASSGTLSVISNRIKSRLACRRLQFVPSLTKHASEDGSDDEEDEDKSSDSESSSSSSSAGTPRPAPVRVQRNIYRWNRPSVEFLDLPLEIIEHIAISLRDPKAGNVLDAAALYISDKYSDFSDARFHLSALSQVSSTLRNVVERVLYQNIQLDFTGWKGRKHPGHPAGSLRLLLRTLEARPELGRYIQIAALDYQIGSVDCEPLEKGLEEFLTRTPKLTHLFLSQCPIVLWGLPVQHLIGFSTTFAPGILHSLLDSLSSVQDLHLRDCHVMSLSGALPSHKLRRIRLDSSHENASGFFARLLSICGSSVHDLDVRFIGGLQLRAPLFVSEAAVPLPGGYVLRTLRLDNLSVLTHLSSAYAQLLRELPALETLHLSHHAPFAPAALGMLPQSLYSLTMSAYYGLWIPESAKEGFMGALAACISVTTRQMARIEASSGCETQKADARQDLQPVVTACRTERLLFEKVEGAMPFVTIFFGARAPCADAEDAGSSLDDTDDEGEASFRDILAAVPTRMRDKAYKDSIDFSYQSGLCSIYRVPRTASILPVSYTLVEVATKSFGFSKPSKAIKSQETMSMSSLEAWELDVPDDFGLRDALHADEKRIATRLVALFDSKAQEEVVLRLEGDAAQSFLDVVQNVHHSDLAIDRGFLITPEDSQRARRVIRKLSESCDRLPSSLFINGVTGRDVHPTFGGGFSDVYRASYENTTVALEHMRYFLRGADLRRLNLKFCREALVWKDLDHPYILPFIGVDRDSFPTSLCMVSPWMEHGTVLSYLKEHGHSKVDKLLFEIAQGLEYLHSRDVVHGDLRGSNILINEDWSACLSDFGLSSFSNATSSLYTSSRSGSIYWMAPELIAPERFGLRFSRTPASDVYAFACLYTGRPPLADVTEAAALFAVVNGERPQRPSGHPEMSDRLWNAVNGISGSLASATLGDTEAAGNLGETYTKDFLSATACEDWATVLDVCETACANVANAQEAVRALSQVFKHGDPAQQLGGARLWAIMLQNSSNTFIVHSTSRKFLDVVADVVGSPQTNPVVRERFWAVVAAAAYASGPKDPGFRALWQRIKPLDSPDEGIPFDDTDALLNPIVGGHVTDAVSTAGSDAPRNEPRRVILPEEDTHRFFRECNDAREYAMLLKDALQSPESLSEQADIIADFHGKCIKLQQIIVSPIRRAMEGADRSRAERDSAAGTVDGLLEVTLEENMLADLLDAYERTLEALALYHELVPSSPLQSADAADPESPGVPEREGIVDIGPEPSADLVDPPVSPHEGVTLKARVVVSHIADPEDPDGILVDQDEIVEILDRIGRWWLIQTEDGRSGIVSSDYFTAAVASDEEARSAPRCKFRAEAQSSWVAADDPSALSFSAGDILEILDDGEYRWRARKASGSVGQVPSNLFVRLQPLTALCSWRGGDADGGDFSFEKGEVLDVRVAEEVDWCSAVKSNGQICRGVPPSLYFRAHLTRNRRWFPVVPSELLSPPEPDRPLLPDTARASPARYVHGALLHNVMEDEEDES</sequence>
<dbReference type="InterPro" id="IPR001245">
    <property type="entry name" value="Ser-Thr/Tyr_kinase_cat_dom"/>
</dbReference>
<dbReference type="PROSITE" id="PS00109">
    <property type="entry name" value="PROTEIN_KINASE_TYR"/>
    <property type="match status" value="1"/>
</dbReference>
<dbReference type="Gene3D" id="2.30.30.40">
    <property type="entry name" value="SH3 Domains"/>
    <property type="match status" value="2"/>
</dbReference>
<dbReference type="InterPro" id="IPR000719">
    <property type="entry name" value="Prot_kinase_dom"/>
</dbReference>
<dbReference type="GO" id="GO:0005975">
    <property type="term" value="P:carbohydrate metabolic process"/>
    <property type="evidence" value="ECO:0007669"/>
    <property type="project" value="InterPro"/>
</dbReference>
<dbReference type="PROSITE" id="PS50179">
    <property type="entry name" value="VHS"/>
    <property type="match status" value="1"/>
</dbReference>
<dbReference type="CDD" id="cd14752">
    <property type="entry name" value="GH31_N"/>
    <property type="match status" value="1"/>
</dbReference>
<evidence type="ECO:0000313" key="13">
    <source>
        <dbReference type="EMBL" id="KAJ7646814.1"/>
    </source>
</evidence>
<dbReference type="InterPro" id="IPR017853">
    <property type="entry name" value="GH"/>
</dbReference>
<dbReference type="InterPro" id="IPR000322">
    <property type="entry name" value="Glyco_hydro_31_TIM"/>
</dbReference>
<feature type="region of interest" description="Disordered" evidence="9">
    <location>
        <begin position="898"/>
        <end position="932"/>
    </location>
</feature>
<evidence type="ECO:0000256" key="1">
    <source>
        <dbReference type="ARBA" id="ARBA00004125"/>
    </source>
</evidence>
<dbReference type="Gene3D" id="1.25.40.90">
    <property type="match status" value="1"/>
</dbReference>
<dbReference type="GO" id="GO:0035091">
    <property type="term" value="F:phosphatidylinositol binding"/>
    <property type="evidence" value="ECO:0007669"/>
    <property type="project" value="InterPro"/>
</dbReference>
<evidence type="ECO:0000256" key="8">
    <source>
        <dbReference type="PROSITE-ProRule" id="PRU00192"/>
    </source>
</evidence>
<evidence type="ECO:0000256" key="2">
    <source>
        <dbReference type="ARBA" id="ARBA00007806"/>
    </source>
</evidence>
<reference evidence="13" key="1">
    <citation type="submission" date="2023-03" db="EMBL/GenBank/DDBJ databases">
        <title>Massive genome expansion in bonnet fungi (Mycena s.s.) driven by repeated elements and novel gene families across ecological guilds.</title>
        <authorList>
            <consortium name="Lawrence Berkeley National Laboratory"/>
            <person name="Harder C.B."/>
            <person name="Miyauchi S."/>
            <person name="Viragh M."/>
            <person name="Kuo A."/>
            <person name="Thoen E."/>
            <person name="Andreopoulos B."/>
            <person name="Lu D."/>
            <person name="Skrede I."/>
            <person name="Drula E."/>
            <person name="Henrissat B."/>
            <person name="Morin E."/>
            <person name="Kohler A."/>
            <person name="Barry K."/>
            <person name="LaButti K."/>
            <person name="Morin E."/>
            <person name="Salamov A."/>
            <person name="Lipzen A."/>
            <person name="Mereny Z."/>
            <person name="Hegedus B."/>
            <person name="Baldrian P."/>
            <person name="Stursova M."/>
            <person name="Weitz H."/>
            <person name="Taylor A."/>
            <person name="Grigoriev I.V."/>
            <person name="Nagy L.G."/>
            <person name="Martin F."/>
            <person name="Kauserud H."/>
        </authorList>
    </citation>
    <scope>NUCLEOTIDE SEQUENCE</scope>
    <source>
        <strain evidence="13">9284</strain>
    </source>
</reference>
<dbReference type="Pfam" id="PF01055">
    <property type="entry name" value="Glyco_hydro_31_2nd"/>
    <property type="match status" value="1"/>
</dbReference>
<evidence type="ECO:0000256" key="3">
    <source>
        <dbReference type="ARBA" id="ARBA00009666"/>
    </source>
</evidence>
<dbReference type="Gene3D" id="1.10.510.10">
    <property type="entry name" value="Transferase(Phosphotransferase) domain 1"/>
    <property type="match status" value="1"/>
</dbReference>
<comment type="caution">
    <text evidence="13">The sequence shown here is derived from an EMBL/GenBank/DDBJ whole genome shotgun (WGS) entry which is preliminary data.</text>
</comment>
<keyword evidence="14" id="KW-1185">Reference proteome</keyword>
<evidence type="ECO:0000259" key="10">
    <source>
        <dbReference type="PROSITE" id="PS50002"/>
    </source>
</evidence>
<evidence type="ECO:0000256" key="7">
    <source>
        <dbReference type="ARBA" id="ARBA00022753"/>
    </source>
</evidence>
<dbReference type="EMBL" id="JARKIF010000002">
    <property type="protein sequence ID" value="KAJ7646814.1"/>
    <property type="molecule type" value="Genomic_DNA"/>
</dbReference>
<dbReference type="InterPro" id="IPR032675">
    <property type="entry name" value="LRR_dom_sf"/>
</dbReference>
<dbReference type="Pfam" id="PF21365">
    <property type="entry name" value="Glyco_hydro_31_3rd"/>
    <property type="match status" value="1"/>
</dbReference>
<dbReference type="SUPFAM" id="SSF50044">
    <property type="entry name" value="SH3-domain"/>
    <property type="match status" value="2"/>
</dbReference>
<dbReference type="SUPFAM" id="SSF51011">
    <property type="entry name" value="Glycosyl hydrolase domain"/>
    <property type="match status" value="1"/>
</dbReference>
<dbReference type="InterPro" id="IPR011009">
    <property type="entry name" value="Kinase-like_dom_sf"/>
</dbReference>
<gene>
    <name evidence="13" type="ORF">FB45DRAFT_998198</name>
</gene>
<evidence type="ECO:0000256" key="4">
    <source>
        <dbReference type="ARBA" id="ARBA00017923"/>
    </source>
</evidence>
<dbReference type="GO" id="GO:0016192">
    <property type="term" value="P:vesicle-mediated transport"/>
    <property type="evidence" value="ECO:0007669"/>
    <property type="project" value="UniProtKB-ARBA"/>
</dbReference>
<dbReference type="SUPFAM" id="SSF52047">
    <property type="entry name" value="RNI-like"/>
    <property type="match status" value="1"/>
</dbReference>
<dbReference type="GO" id="GO:0007034">
    <property type="term" value="P:vacuolar transport"/>
    <property type="evidence" value="ECO:0007669"/>
    <property type="project" value="UniProtKB-ARBA"/>
</dbReference>
<dbReference type="GO" id="GO:0004553">
    <property type="term" value="F:hydrolase activity, hydrolyzing O-glycosyl compounds"/>
    <property type="evidence" value="ECO:0007669"/>
    <property type="project" value="InterPro"/>
</dbReference>
<dbReference type="InterPro" id="IPR025887">
    <property type="entry name" value="Glyco_hydro_31_N_dom"/>
</dbReference>
<evidence type="ECO:0000313" key="14">
    <source>
        <dbReference type="Proteomes" id="UP001221142"/>
    </source>
</evidence>
<dbReference type="Gene3D" id="3.20.20.80">
    <property type="entry name" value="Glycosidases"/>
    <property type="match status" value="1"/>
</dbReference>
<feature type="compositionally biased region" description="Acidic residues" evidence="9">
    <location>
        <begin position="903"/>
        <end position="913"/>
    </location>
</feature>
<comment type="subcellular location">
    <subcellularLocation>
        <location evidence="1">Endosome membrane</location>
        <topology evidence="1">Peripheral membrane protein</topology>
        <orientation evidence="1">Cytoplasmic side</orientation>
    </subcellularLocation>
</comment>
<dbReference type="Gene3D" id="2.60.40.1180">
    <property type="entry name" value="Golgi alpha-mannosidase II"/>
    <property type="match status" value="1"/>
</dbReference>
<dbReference type="PROSITE" id="PS50002">
    <property type="entry name" value="SH3"/>
    <property type="match status" value="2"/>
</dbReference>
<feature type="domain" description="SH3" evidence="10">
    <location>
        <begin position="2208"/>
        <end position="2268"/>
    </location>
</feature>
<proteinExistence type="inferred from homology"/>
<evidence type="ECO:0000256" key="9">
    <source>
        <dbReference type="SAM" id="MobiDB-lite"/>
    </source>
</evidence>
<dbReference type="Gene3D" id="2.60.40.1760">
    <property type="entry name" value="glycosyl hydrolase (family 31)"/>
    <property type="match status" value="1"/>
</dbReference>
<dbReference type="GO" id="GO:0004672">
    <property type="term" value="F:protein kinase activity"/>
    <property type="evidence" value="ECO:0007669"/>
    <property type="project" value="InterPro"/>
</dbReference>
<dbReference type="SUPFAM" id="SSF56112">
    <property type="entry name" value="Protein kinase-like (PK-like)"/>
    <property type="match status" value="1"/>
</dbReference>
<dbReference type="SUPFAM" id="SSF51445">
    <property type="entry name" value="(Trans)glycosidases"/>
    <property type="match status" value="1"/>
</dbReference>
<feature type="domain" description="SH3" evidence="10">
    <location>
        <begin position="2137"/>
        <end position="2198"/>
    </location>
</feature>
<comment type="similarity">
    <text evidence="2">Belongs to the glycosyl hydrolase 31 family.</text>
</comment>
<dbReference type="PANTHER" id="PTHR22762">
    <property type="entry name" value="ALPHA-GLUCOSIDASE"/>
    <property type="match status" value="1"/>
</dbReference>
<protein>
    <recommendedName>
        <fullName evidence="4">Class E vacuolar protein-sorting machinery protein HSE1</fullName>
    </recommendedName>
    <alternativeName>
        <fullName evidence="5">Class E vacuolar protein-sorting machinery protein hse1</fullName>
    </alternativeName>
</protein>
<dbReference type="Gene3D" id="3.80.10.10">
    <property type="entry name" value="Ribonuclease Inhibitor"/>
    <property type="match status" value="1"/>
</dbReference>
<evidence type="ECO:0000256" key="5">
    <source>
        <dbReference type="ARBA" id="ARBA00018978"/>
    </source>
</evidence>
<dbReference type="InterPro" id="IPR008266">
    <property type="entry name" value="Tyr_kinase_AS"/>
</dbReference>
<dbReference type="Proteomes" id="UP001221142">
    <property type="component" value="Unassembled WGS sequence"/>
</dbReference>
<dbReference type="SUPFAM" id="SSF48464">
    <property type="entry name" value="ENTH/VHS domain"/>
    <property type="match status" value="1"/>
</dbReference>
<name>A0AAD7CE64_9AGAR</name>
<dbReference type="GO" id="GO:0005524">
    <property type="term" value="F:ATP binding"/>
    <property type="evidence" value="ECO:0007669"/>
    <property type="project" value="InterPro"/>
</dbReference>
<dbReference type="SMART" id="SM00326">
    <property type="entry name" value="SH3"/>
    <property type="match status" value="2"/>
</dbReference>
<dbReference type="Pfam" id="PF13802">
    <property type="entry name" value="Gal_mutarotas_2"/>
    <property type="match status" value="1"/>
</dbReference>
<dbReference type="Pfam" id="PF07714">
    <property type="entry name" value="PK_Tyr_Ser-Thr"/>
    <property type="match status" value="1"/>
</dbReference>
<accession>A0AAD7CE64</accession>
<dbReference type="GO" id="GO:0043130">
    <property type="term" value="F:ubiquitin binding"/>
    <property type="evidence" value="ECO:0007669"/>
    <property type="project" value="InterPro"/>
</dbReference>
<keyword evidence="7" id="KW-0967">Endosome</keyword>
<dbReference type="InterPro" id="IPR048395">
    <property type="entry name" value="Glyco_hydro_31_C"/>
</dbReference>
<evidence type="ECO:0000256" key="6">
    <source>
        <dbReference type="ARBA" id="ARBA00022443"/>
    </source>
</evidence>
<dbReference type="SUPFAM" id="SSF74650">
    <property type="entry name" value="Galactose mutarotase-like"/>
    <property type="match status" value="1"/>
</dbReference>
<organism evidence="13 14">
    <name type="scientific">Roridomyces roridus</name>
    <dbReference type="NCBI Taxonomy" id="1738132"/>
    <lineage>
        <taxon>Eukaryota</taxon>
        <taxon>Fungi</taxon>
        <taxon>Dikarya</taxon>
        <taxon>Basidiomycota</taxon>
        <taxon>Agaricomycotina</taxon>
        <taxon>Agaricomycetes</taxon>
        <taxon>Agaricomycetidae</taxon>
        <taxon>Agaricales</taxon>
        <taxon>Marasmiineae</taxon>
        <taxon>Mycenaceae</taxon>
        <taxon>Roridomyces</taxon>
    </lineage>
</organism>
<dbReference type="InterPro" id="IPR013780">
    <property type="entry name" value="Glyco_hydro_b"/>
</dbReference>
<evidence type="ECO:0000259" key="12">
    <source>
        <dbReference type="PROSITE" id="PS50179"/>
    </source>
</evidence>
<dbReference type="InterPro" id="IPR008942">
    <property type="entry name" value="ENTH_VHS"/>
</dbReference>
<dbReference type="PANTHER" id="PTHR22762:SF165">
    <property type="entry name" value="PUTATIVE (AFU_ORTHOLOGUE AFUA_1G06560)-RELATED"/>
    <property type="match status" value="1"/>
</dbReference>
<comment type="similarity">
    <text evidence="3">Belongs to the STAM family.</text>
</comment>
<dbReference type="InterPro" id="IPR036028">
    <property type="entry name" value="SH3-like_dom_sf"/>
</dbReference>
<dbReference type="PROSITE" id="PS50011">
    <property type="entry name" value="PROTEIN_KINASE_DOM"/>
    <property type="match status" value="1"/>
</dbReference>
<feature type="domain" description="Protein kinase" evidence="11">
    <location>
        <begin position="1550"/>
        <end position="1878"/>
    </location>
</feature>
<keyword evidence="13" id="KW-0378">Hydrolase</keyword>
<dbReference type="InterPro" id="IPR002014">
    <property type="entry name" value="VHS_dom"/>
</dbReference>
<feature type="domain" description="VHS" evidence="12">
    <location>
        <begin position="1821"/>
        <end position="1943"/>
    </location>
</feature>
<dbReference type="InterPro" id="IPR011013">
    <property type="entry name" value="Gal_mutarotase_sf_dom"/>
</dbReference>
<dbReference type="InterPro" id="IPR001452">
    <property type="entry name" value="SH3_domain"/>
</dbReference>
<dbReference type="GO" id="GO:0010008">
    <property type="term" value="C:endosome membrane"/>
    <property type="evidence" value="ECO:0007669"/>
    <property type="project" value="UniProtKB-SubCell"/>
</dbReference>
<keyword evidence="6 8" id="KW-0728">SH3 domain</keyword>
<dbReference type="GO" id="GO:0030246">
    <property type="term" value="F:carbohydrate binding"/>
    <property type="evidence" value="ECO:0007669"/>
    <property type="project" value="InterPro"/>
</dbReference>
<evidence type="ECO:0000259" key="11">
    <source>
        <dbReference type="PROSITE" id="PS50011"/>
    </source>
</evidence>